<keyword evidence="6" id="KW-1185">Reference proteome</keyword>
<protein>
    <submittedName>
        <fullName evidence="5">Methyl-accepting chemotaxis protein</fullName>
    </submittedName>
</protein>
<evidence type="ECO:0000256" key="2">
    <source>
        <dbReference type="PROSITE-ProRule" id="PRU00284"/>
    </source>
</evidence>
<dbReference type="EMBL" id="JADBEL010000023">
    <property type="protein sequence ID" value="MBE1556246.1"/>
    <property type="molecule type" value="Genomic_DNA"/>
</dbReference>
<reference evidence="5" key="1">
    <citation type="submission" date="2020-10" db="EMBL/GenBank/DDBJ databases">
        <title>Genomic Encyclopedia of Type Strains, Phase IV (KMG-IV): sequencing the most valuable type-strain genomes for metagenomic binning, comparative biology and taxonomic classification.</title>
        <authorList>
            <person name="Goeker M."/>
        </authorList>
    </citation>
    <scope>NUCLEOTIDE SEQUENCE</scope>
    <source>
        <strain evidence="5">DSM 13886</strain>
    </source>
</reference>
<dbReference type="Gene3D" id="6.10.340.10">
    <property type="match status" value="1"/>
</dbReference>
<evidence type="ECO:0000256" key="3">
    <source>
        <dbReference type="SAM" id="Phobius"/>
    </source>
</evidence>
<evidence type="ECO:0000313" key="5">
    <source>
        <dbReference type="EMBL" id="MBE1556246.1"/>
    </source>
</evidence>
<proteinExistence type="predicted"/>
<dbReference type="InterPro" id="IPR004089">
    <property type="entry name" value="MCPsignal_dom"/>
</dbReference>
<feature type="transmembrane region" description="Helical" evidence="3">
    <location>
        <begin position="197"/>
        <end position="219"/>
    </location>
</feature>
<organism evidence="5 6">
    <name type="scientific">Sporosarcina limicola</name>
    <dbReference type="NCBI Taxonomy" id="34101"/>
    <lineage>
        <taxon>Bacteria</taxon>
        <taxon>Bacillati</taxon>
        <taxon>Bacillota</taxon>
        <taxon>Bacilli</taxon>
        <taxon>Bacillales</taxon>
        <taxon>Caryophanaceae</taxon>
        <taxon>Sporosarcina</taxon>
    </lineage>
</organism>
<dbReference type="PANTHER" id="PTHR32089:SF112">
    <property type="entry name" value="LYSOZYME-LIKE PROTEIN-RELATED"/>
    <property type="match status" value="1"/>
</dbReference>
<dbReference type="AlphaFoldDB" id="A0A927R4I6"/>
<feature type="domain" description="Methyl-accepting transducer" evidence="4">
    <location>
        <begin position="297"/>
        <end position="533"/>
    </location>
</feature>
<dbReference type="SMART" id="SM00283">
    <property type="entry name" value="MA"/>
    <property type="match status" value="1"/>
</dbReference>
<sequence>MKNKSKLSRQITFFVIGTVVILLIAMSISLYSNTSNTVNKSIGLQGISTAQNIASLLDADAYEQLIGEMTESDQYWELRAELEKMRVNNGVLFLYTMTVPNSKNEDVQFIVEAGEPDADDVIAIGEVHELTTYETIKGAIEGAGHSTDIIIDPEFGDYLSAFAPVKNDKGEIIAVVGLDIAADKVGALKNEIVASSLLTYITIICAIGIIAAVFLNWYLNQVLRPLAGMEKAVSEFAEGNLDEAEASLANIRSIGNNEITAFKESFTQSILQMKNMVMNMNGTAVSLLGITDELTQVVTNVRGSTDEISDSIVQIAAVSEGQETNNREVLIAVENITVSVQRIAEVSTSVAEASNVMEDLVVTSVKCSQKVSNQINDIEASFLKTESFMQDLESNFRSIEGMVSIITSIAEQTNLLALNAAIEAARAGEAGKGFAVVASEVRQLAEISRKSAEEIRSEISSFHSMTTAVLDEMTSSASQMGEGSKAVVSIGDELVAVLTAVRNVNSEIQDVSAATEEISAGSEEVLASMETVMLLATEATERTQAVAVANETQNHSVTLLSETIRVLNESSTQLQLAIGVFKL</sequence>
<dbReference type="RefSeq" id="WP_192599906.1">
    <property type="nucleotide sequence ID" value="NZ_JADBEL010000023.1"/>
</dbReference>
<comment type="caution">
    <text evidence="5">The sequence shown here is derived from an EMBL/GenBank/DDBJ whole genome shotgun (WGS) entry which is preliminary data.</text>
</comment>
<keyword evidence="1 2" id="KW-0807">Transducer</keyword>
<dbReference type="PROSITE" id="PS50111">
    <property type="entry name" value="CHEMOTAXIS_TRANSDUC_2"/>
    <property type="match status" value="1"/>
</dbReference>
<name>A0A927R4I6_9BACL</name>
<dbReference type="Proteomes" id="UP000658225">
    <property type="component" value="Unassembled WGS sequence"/>
</dbReference>
<keyword evidence="3" id="KW-0472">Membrane</keyword>
<accession>A0A927R4I6</accession>
<keyword evidence="3" id="KW-0812">Transmembrane</keyword>
<keyword evidence="3" id="KW-1133">Transmembrane helix</keyword>
<evidence type="ECO:0000313" key="6">
    <source>
        <dbReference type="Proteomes" id="UP000658225"/>
    </source>
</evidence>
<dbReference type="Gene3D" id="1.10.287.950">
    <property type="entry name" value="Methyl-accepting chemotaxis protein"/>
    <property type="match status" value="1"/>
</dbReference>
<dbReference type="GO" id="GO:0016020">
    <property type="term" value="C:membrane"/>
    <property type="evidence" value="ECO:0007669"/>
    <property type="project" value="InterPro"/>
</dbReference>
<evidence type="ECO:0000259" key="4">
    <source>
        <dbReference type="PROSITE" id="PS50111"/>
    </source>
</evidence>
<feature type="transmembrane region" description="Helical" evidence="3">
    <location>
        <begin position="12"/>
        <end position="31"/>
    </location>
</feature>
<dbReference type="SUPFAM" id="SSF58104">
    <property type="entry name" value="Methyl-accepting chemotaxis protein (MCP) signaling domain"/>
    <property type="match status" value="1"/>
</dbReference>
<dbReference type="PANTHER" id="PTHR32089">
    <property type="entry name" value="METHYL-ACCEPTING CHEMOTAXIS PROTEIN MCPB"/>
    <property type="match status" value="1"/>
</dbReference>
<gene>
    <name evidence="5" type="ORF">H4683_003369</name>
</gene>
<dbReference type="GO" id="GO:0007165">
    <property type="term" value="P:signal transduction"/>
    <property type="evidence" value="ECO:0007669"/>
    <property type="project" value="UniProtKB-KW"/>
</dbReference>
<dbReference type="Pfam" id="PF00015">
    <property type="entry name" value="MCPsignal"/>
    <property type="match status" value="1"/>
</dbReference>
<evidence type="ECO:0000256" key="1">
    <source>
        <dbReference type="ARBA" id="ARBA00023224"/>
    </source>
</evidence>